<organism evidence="3 4">
    <name type="scientific">Hortaea werneckii</name>
    <name type="common">Black yeast</name>
    <name type="synonym">Cladosporium werneckii</name>
    <dbReference type="NCBI Taxonomy" id="91943"/>
    <lineage>
        <taxon>Eukaryota</taxon>
        <taxon>Fungi</taxon>
        <taxon>Dikarya</taxon>
        <taxon>Ascomycota</taxon>
        <taxon>Pezizomycotina</taxon>
        <taxon>Dothideomycetes</taxon>
        <taxon>Dothideomycetidae</taxon>
        <taxon>Mycosphaerellales</taxon>
        <taxon>Teratosphaeriaceae</taxon>
        <taxon>Hortaea</taxon>
    </lineage>
</organism>
<dbReference type="PRINTS" id="PR00837">
    <property type="entry name" value="V5TPXLIKE"/>
</dbReference>
<feature type="compositionally biased region" description="Low complexity" evidence="1">
    <location>
        <begin position="116"/>
        <end position="134"/>
    </location>
</feature>
<dbReference type="OrthoDB" id="337038at2759"/>
<evidence type="ECO:0000313" key="4">
    <source>
        <dbReference type="Proteomes" id="UP000269276"/>
    </source>
</evidence>
<dbReference type="PROSITE" id="PS01009">
    <property type="entry name" value="CRISP_1"/>
    <property type="match status" value="1"/>
</dbReference>
<dbReference type="InterPro" id="IPR014044">
    <property type="entry name" value="CAP_dom"/>
</dbReference>
<evidence type="ECO:0000256" key="1">
    <source>
        <dbReference type="SAM" id="MobiDB-lite"/>
    </source>
</evidence>
<sequence>MQLQQQRICDPNKQKQSITVSTPLFASSTMRSSVIAAAFAAGAAAVPLEKRAVVTDFDVVYYTQVVTVTQGAAPTTSVAVDPETTAATTTTAAQHFGHHWKPWHWTGDSGSDESSSEASSADPTSETSAPSPAAYSSATSWATTWTSSWSDATSTEASSTEAPSTYAAPSTEAPSSTYVPSSSAAASSSEPSGTGYQFEVIRHHNLHRQNHTDTGDLEWDDGLAATAQKIADSCTYAHNTEEDGGGYGQNIAAGVEGKDIGSVITDMFYNGEINAFGDMYGMEQPDMTNFEAWGHFTQLVWNSTTHVGCYTKKCGTLANVGENVPPYFTVCNYKNPGNYANEYAANVQEPLGQKSINAQGDKVQ</sequence>
<dbReference type="PANTHER" id="PTHR10334">
    <property type="entry name" value="CYSTEINE-RICH SECRETORY PROTEIN-RELATED"/>
    <property type="match status" value="1"/>
</dbReference>
<dbReference type="Gene3D" id="3.40.33.10">
    <property type="entry name" value="CAP"/>
    <property type="match status" value="1"/>
</dbReference>
<gene>
    <name evidence="3" type="ORF">D0863_11641</name>
</gene>
<dbReference type="GO" id="GO:0005576">
    <property type="term" value="C:extracellular region"/>
    <property type="evidence" value="ECO:0007669"/>
    <property type="project" value="InterPro"/>
</dbReference>
<dbReference type="VEuPathDB" id="FungiDB:BTJ68_01855"/>
<proteinExistence type="predicted"/>
<evidence type="ECO:0000313" key="3">
    <source>
        <dbReference type="EMBL" id="RMY60315.1"/>
    </source>
</evidence>
<dbReference type="SUPFAM" id="SSF55797">
    <property type="entry name" value="PR-1-like"/>
    <property type="match status" value="1"/>
</dbReference>
<accession>A0A3M7D7P7</accession>
<feature type="compositionally biased region" description="Low complexity" evidence="1">
    <location>
        <begin position="152"/>
        <end position="192"/>
    </location>
</feature>
<dbReference type="EMBL" id="QWIP01000557">
    <property type="protein sequence ID" value="RMY60315.1"/>
    <property type="molecule type" value="Genomic_DNA"/>
</dbReference>
<protein>
    <recommendedName>
        <fullName evidence="2">SCP domain-containing protein</fullName>
    </recommendedName>
</protein>
<dbReference type="InterPro" id="IPR001283">
    <property type="entry name" value="CRISP-related"/>
</dbReference>
<dbReference type="AlphaFoldDB" id="A0A3M7D7P7"/>
<feature type="region of interest" description="Disordered" evidence="1">
    <location>
        <begin position="100"/>
        <end position="134"/>
    </location>
</feature>
<name>A0A3M7D7P7_HORWE</name>
<dbReference type="Pfam" id="PF00188">
    <property type="entry name" value="CAP"/>
    <property type="match status" value="1"/>
</dbReference>
<feature type="domain" description="SCP" evidence="2">
    <location>
        <begin position="195"/>
        <end position="341"/>
    </location>
</feature>
<dbReference type="InterPro" id="IPR035940">
    <property type="entry name" value="CAP_sf"/>
</dbReference>
<feature type="region of interest" description="Disordered" evidence="1">
    <location>
        <begin position="152"/>
        <end position="194"/>
    </location>
</feature>
<dbReference type="Proteomes" id="UP000269276">
    <property type="component" value="Unassembled WGS sequence"/>
</dbReference>
<comment type="caution">
    <text evidence="3">The sequence shown here is derived from an EMBL/GenBank/DDBJ whole genome shotgun (WGS) entry which is preliminary data.</text>
</comment>
<dbReference type="SMART" id="SM00198">
    <property type="entry name" value="SCP"/>
    <property type="match status" value="1"/>
</dbReference>
<dbReference type="InterPro" id="IPR018244">
    <property type="entry name" value="Allrgn_V5/Tpx1_CS"/>
</dbReference>
<reference evidence="3 4" key="1">
    <citation type="journal article" date="2018" name="BMC Genomics">
        <title>Genomic evidence for intraspecific hybridization in a clonal and extremely halotolerant yeast.</title>
        <authorList>
            <person name="Gostincar C."/>
            <person name="Stajich J.E."/>
            <person name="Zupancic J."/>
            <person name="Zalar P."/>
            <person name="Gunde-Cimerman N."/>
        </authorList>
    </citation>
    <scope>NUCLEOTIDE SEQUENCE [LARGE SCALE GENOMIC DNA]</scope>
    <source>
        <strain evidence="3 4">EXF-2682</strain>
    </source>
</reference>
<evidence type="ECO:0000259" key="2">
    <source>
        <dbReference type="SMART" id="SM00198"/>
    </source>
</evidence>